<dbReference type="PANTHER" id="PTHR15532">
    <property type="match status" value="1"/>
</dbReference>
<dbReference type="InterPro" id="IPR052447">
    <property type="entry name" value="Dermatan-Sulfate_Isomerase"/>
</dbReference>
<dbReference type="PANTHER" id="PTHR15532:SF5">
    <property type="entry name" value="SULFOTRANSFERASE DOMAIN-CONTAINING PROTEIN"/>
    <property type="match status" value="1"/>
</dbReference>
<feature type="domain" description="Heparinase II N-terminal" evidence="8">
    <location>
        <begin position="107"/>
        <end position="344"/>
    </location>
</feature>
<keyword evidence="6" id="KW-0325">Glycoprotein</keyword>
<organism evidence="9">
    <name type="scientific">Desulfofervidus auxilii</name>
    <dbReference type="NCBI Taxonomy" id="1621989"/>
    <lineage>
        <taxon>Bacteria</taxon>
        <taxon>Pseudomonadati</taxon>
        <taxon>Thermodesulfobacteriota</taxon>
        <taxon>Candidatus Desulfofervidia</taxon>
        <taxon>Candidatus Desulfofervidales</taxon>
        <taxon>Candidatus Desulfofervidaceae</taxon>
        <taxon>Candidatus Desulfofervidus</taxon>
    </lineage>
</organism>
<name>A0A7C0Y958_DESA2</name>
<evidence type="ECO:0000256" key="2">
    <source>
        <dbReference type="ARBA" id="ARBA00022692"/>
    </source>
</evidence>
<evidence type="ECO:0000256" key="7">
    <source>
        <dbReference type="ARBA" id="ARBA00023235"/>
    </source>
</evidence>
<keyword evidence="2" id="KW-0812">Transmembrane</keyword>
<dbReference type="Gene3D" id="1.50.10.100">
    <property type="entry name" value="Chondroitin AC/alginate lyase"/>
    <property type="match status" value="1"/>
</dbReference>
<gene>
    <name evidence="9" type="ORF">ENG63_04430</name>
</gene>
<keyword evidence="5" id="KW-0472">Membrane</keyword>
<comment type="caution">
    <text evidence="9">The sequence shown here is derived from an EMBL/GenBank/DDBJ whole genome shotgun (WGS) entry which is preliminary data.</text>
</comment>
<dbReference type="GO" id="GO:0047757">
    <property type="term" value="F:chondroitin-glucuronate 5-epimerase activity"/>
    <property type="evidence" value="ECO:0007669"/>
    <property type="project" value="TreeGrafter"/>
</dbReference>
<sequence>MLNIFQVKRIFWFVIIFFCLLFNFVAFSFSEKTENLQDNNTQFLSKPHPRIYINKQKIEFIRSKISYYPYSKFWAYVQKRAYKFAKETPPKSVNKYNDNTIRALGNKLPYMAIAYLITGDEIYLRGVKKWMRALCSYPNWASNEDLGAAHILFGMSICYDWLYDKFTQEERALYRKKITKHANIFYKLLVKGKKWWARAYLQNHNYTNVMALSVAGMALYGEVQEAKAWIEAAKENFKHVLYWLSPDGATHEGVGYWSGSLRSLLAYFIAFASVYGLDEIKNSPFFQKTAYYRLYMSLPDFRENVNYADSPYLDWNGPGYILRCLASIFDDGYIQWLAEKIEYARGKKARYSWLDLIWYNENVKPIPPNDLPTYAYFDNLGIFVDRTSWSPNSIWVFFKAGPPLGKFAFSKGYY</sequence>
<accession>A0A7C0Y958</accession>
<dbReference type="Gene3D" id="2.70.98.70">
    <property type="match status" value="1"/>
</dbReference>
<keyword evidence="3" id="KW-0732">Signal</keyword>
<feature type="non-terminal residue" evidence="9">
    <location>
        <position position="414"/>
    </location>
</feature>
<dbReference type="AlphaFoldDB" id="A0A7C0Y958"/>
<dbReference type="EMBL" id="DRBS01000172">
    <property type="protein sequence ID" value="HDD44091.1"/>
    <property type="molecule type" value="Genomic_DNA"/>
</dbReference>
<dbReference type="InterPro" id="IPR032518">
    <property type="entry name" value="HepII_N"/>
</dbReference>
<dbReference type="GO" id="GO:0016020">
    <property type="term" value="C:membrane"/>
    <property type="evidence" value="ECO:0007669"/>
    <property type="project" value="UniProtKB-SubCell"/>
</dbReference>
<evidence type="ECO:0000256" key="6">
    <source>
        <dbReference type="ARBA" id="ARBA00023180"/>
    </source>
</evidence>
<evidence type="ECO:0000259" key="8">
    <source>
        <dbReference type="Pfam" id="PF16332"/>
    </source>
</evidence>
<comment type="subcellular location">
    <subcellularLocation>
        <location evidence="1">Membrane</location>
        <topology evidence="1">Multi-pass membrane protein</topology>
    </subcellularLocation>
</comment>
<dbReference type="InterPro" id="IPR008929">
    <property type="entry name" value="Chondroitin_lyas"/>
</dbReference>
<protein>
    <submittedName>
        <fullName evidence="9">DUF4962 domain-containing protein</fullName>
    </submittedName>
</protein>
<proteinExistence type="predicted"/>
<keyword evidence="4" id="KW-1133">Transmembrane helix</keyword>
<dbReference type="Proteomes" id="UP000886289">
    <property type="component" value="Unassembled WGS sequence"/>
</dbReference>
<evidence type="ECO:0000256" key="1">
    <source>
        <dbReference type="ARBA" id="ARBA00004141"/>
    </source>
</evidence>
<evidence type="ECO:0000256" key="4">
    <source>
        <dbReference type="ARBA" id="ARBA00022989"/>
    </source>
</evidence>
<keyword evidence="7" id="KW-0413">Isomerase</keyword>
<evidence type="ECO:0000256" key="3">
    <source>
        <dbReference type="ARBA" id="ARBA00022729"/>
    </source>
</evidence>
<dbReference type="SUPFAM" id="SSF48230">
    <property type="entry name" value="Chondroitin AC/alginate lyase"/>
    <property type="match status" value="1"/>
</dbReference>
<evidence type="ECO:0000313" key="9">
    <source>
        <dbReference type="EMBL" id="HDD44091.1"/>
    </source>
</evidence>
<dbReference type="Pfam" id="PF16332">
    <property type="entry name" value="DUF4962"/>
    <property type="match status" value="1"/>
</dbReference>
<evidence type="ECO:0000256" key="5">
    <source>
        <dbReference type="ARBA" id="ARBA00023136"/>
    </source>
</evidence>
<reference evidence="9" key="1">
    <citation type="journal article" date="2020" name="mSystems">
        <title>Genome- and Community-Level Interaction Insights into Carbon Utilization and Element Cycling Functions of Hydrothermarchaeota in Hydrothermal Sediment.</title>
        <authorList>
            <person name="Zhou Z."/>
            <person name="Liu Y."/>
            <person name="Xu W."/>
            <person name="Pan J."/>
            <person name="Luo Z.H."/>
            <person name="Li M."/>
        </authorList>
    </citation>
    <scope>NUCLEOTIDE SEQUENCE [LARGE SCALE GENOMIC DNA]</scope>
    <source>
        <strain evidence="9">HyVt-233</strain>
    </source>
</reference>